<organism evidence="2 3">
    <name type="scientific">Caenorhabditis angaria</name>
    <dbReference type="NCBI Taxonomy" id="860376"/>
    <lineage>
        <taxon>Eukaryota</taxon>
        <taxon>Metazoa</taxon>
        <taxon>Ecdysozoa</taxon>
        <taxon>Nematoda</taxon>
        <taxon>Chromadorea</taxon>
        <taxon>Rhabditida</taxon>
        <taxon>Rhabditina</taxon>
        <taxon>Rhabditomorpha</taxon>
        <taxon>Rhabditoidea</taxon>
        <taxon>Rhabditidae</taxon>
        <taxon>Peloderinae</taxon>
        <taxon>Caenorhabditis</taxon>
    </lineage>
</organism>
<dbReference type="EMBL" id="CANHGI010000001">
    <property type="protein sequence ID" value="CAI5439880.1"/>
    <property type="molecule type" value="Genomic_DNA"/>
</dbReference>
<evidence type="ECO:0000313" key="3">
    <source>
        <dbReference type="Proteomes" id="UP001152747"/>
    </source>
</evidence>
<dbReference type="OrthoDB" id="5872869at2759"/>
<name>A0A9P1MU82_9PELO</name>
<keyword evidence="3" id="KW-1185">Reference proteome</keyword>
<evidence type="ECO:0000256" key="1">
    <source>
        <dbReference type="SAM" id="MobiDB-lite"/>
    </source>
</evidence>
<proteinExistence type="predicted"/>
<protein>
    <submittedName>
        <fullName evidence="2">Uncharacterized protein</fullName>
    </submittedName>
</protein>
<feature type="compositionally biased region" description="Polar residues" evidence="1">
    <location>
        <begin position="69"/>
        <end position="81"/>
    </location>
</feature>
<dbReference type="AlphaFoldDB" id="A0A9P1MU82"/>
<gene>
    <name evidence="2" type="ORF">CAMP_LOCUS2517</name>
</gene>
<reference evidence="2" key="1">
    <citation type="submission" date="2022-11" db="EMBL/GenBank/DDBJ databases">
        <authorList>
            <person name="Kikuchi T."/>
        </authorList>
    </citation>
    <scope>NUCLEOTIDE SEQUENCE</scope>
    <source>
        <strain evidence="2">PS1010</strain>
    </source>
</reference>
<feature type="region of interest" description="Disordered" evidence="1">
    <location>
        <begin position="1"/>
        <end position="87"/>
    </location>
</feature>
<sequence length="87" mass="10038">MSQNSGNYDHFENNGQRKRSKSRPKVAASSLDNRPPWNNDTYIEGYDDVDDNGKYKNRSGPLPKPKKTVGNQEDLTKNWTESLRDKH</sequence>
<evidence type="ECO:0000313" key="2">
    <source>
        <dbReference type="EMBL" id="CAI5439880.1"/>
    </source>
</evidence>
<dbReference type="Proteomes" id="UP001152747">
    <property type="component" value="Unassembled WGS sequence"/>
</dbReference>
<accession>A0A9P1MU82</accession>
<comment type="caution">
    <text evidence="2">The sequence shown here is derived from an EMBL/GenBank/DDBJ whole genome shotgun (WGS) entry which is preliminary data.</text>
</comment>
<feature type="compositionally biased region" description="Polar residues" evidence="1">
    <location>
        <begin position="30"/>
        <end position="41"/>
    </location>
</feature>